<evidence type="ECO:0000256" key="1">
    <source>
        <dbReference type="ARBA" id="ARBA00009570"/>
    </source>
</evidence>
<dbReference type="Proteomes" id="UP001597182">
    <property type="component" value="Unassembled WGS sequence"/>
</dbReference>
<dbReference type="PANTHER" id="PTHR41534">
    <property type="entry name" value="BLR3401 PROTEIN"/>
    <property type="match status" value="1"/>
</dbReference>
<protein>
    <submittedName>
        <fullName evidence="3">Aromatic-ring-hydroxylating dioxygenase subunit beta</fullName>
    </submittedName>
</protein>
<organism evidence="3 4">
    <name type="scientific">Pseudonocardia benzenivorans</name>
    <dbReference type="NCBI Taxonomy" id="228005"/>
    <lineage>
        <taxon>Bacteria</taxon>
        <taxon>Bacillati</taxon>
        <taxon>Actinomycetota</taxon>
        <taxon>Actinomycetes</taxon>
        <taxon>Pseudonocardiales</taxon>
        <taxon>Pseudonocardiaceae</taxon>
        <taxon>Pseudonocardia</taxon>
    </lineage>
</organism>
<accession>A0ABW3VUM6</accession>
<name>A0ABW3VUM6_9PSEU</name>
<dbReference type="NCBIfam" id="NF007479">
    <property type="entry name" value="PRK10069.1"/>
    <property type="match status" value="1"/>
</dbReference>
<dbReference type="InterPro" id="IPR032710">
    <property type="entry name" value="NTF2-like_dom_sf"/>
</dbReference>
<reference evidence="4" key="1">
    <citation type="journal article" date="2019" name="Int. J. Syst. Evol. Microbiol.">
        <title>The Global Catalogue of Microorganisms (GCM) 10K type strain sequencing project: providing services to taxonomists for standard genome sequencing and annotation.</title>
        <authorList>
            <consortium name="The Broad Institute Genomics Platform"/>
            <consortium name="The Broad Institute Genome Sequencing Center for Infectious Disease"/>
            <person name="Wu L."/>
            <person name="Ma J."/>
        </authorList>
    </citation>
    <scope>NUCLEOTIDE SEQUENCE [LARGE SCALE GENOMIC DNA]</scope>
    <source>
        <strain evidence="4">CCUG 49018</strain>
    </source>
</reference>
<sequence>MTDSPVAQRGLVSWETERLVVDFLLGEAELLDSMRFDDWLGVLAPDIRYRVPVRTTRPPGQDSEFSTVAHHFDDDLSILRMRVARLNTGDAWAEVPPSRTRHFLTNFRVRPDTEHAAEFHVTSNLLLTRTRGDEATWEMLAGARHDRVRPRTAGGFELAERTVLLDTTTLTTYNLAFFL</sequence>
<dbReference type="Gene3D" id="3.10.450.50">
    <property type="match status" value="1"/>
</dbReference>
<comment type="caution">
    <text evidence="3">The sequence shown here is derived from an EMBL/GenBank/DDBJ whole genome shotgun (WGS) entry which is preliminary data.</text>
</comment>
<dbReference type="EMBL" id="JBHTMB010000331">
    <property type="protein sequence ID" value="MFD1238064.1"/>
    <property type="molecule type" value="Genomic_DNA"/>
</dbReference>
<keyword evidence="4" id="KW-1185">Reference proteome</keyword>
<dbReference type="CDD" id="cd00667">
    <property type="entry name" value="ring_hydroxylating_dioxygenases_beta"/>
    <property type="match status" value="1"/>
</dbReference>
<keyword evidence="2" id="KW-0560">Oxidoreductase</keyword>
<dbReference type="RefSeq" id="WP_379653402.1">
    <property type="nucleotide sequence ID" value="NZ_JBHTMB010000331.1"/>
</dbReference>
<dbReference type="SUPFAM" id="SSF54427">
    <property type="entry name" value="NTF2-like"/>
    <property type="match status" value="1"/>
</dbReference>
<dbReference type="InterPro" id="IPR000391">
    <property type="entry name" value="Rng_hydr_dOase-bsu"/>
</dbReference>
<comment type="similarity">
    <text evidence="1">Belongs to the bacterial ring-hydroxylating dioxygenase beta subunit family.</text>
</comment>
<evidence type="ECO:0000313" key="4">
    <source>
        <dbReference type="Proteomes" id="UP001597182"/>
    </source>
</evidence>
<keyword evidence="3" id="KW-0223">Dioxygenase</keyword>
<evidence type="ECO:0000313" key="3">
    <source>
        <dbReference type="EMBL" id="MFD1238064.1"/>
    </source>
</evidence>
<dbReference type="GO" id="GO:0051213">
    <property type="term" value="F:dioxygenase activity"/>
    <property type="evidence" value="ECO:0007669"/>
    <property type="project" value="UniProtKB-KW"/>
</dbReference>
<dbReference type="PANTHER" id="PTHR41534:SF2">
    <property type="entry name" value="3-PHENYLPROPIONATE_CINNAMIC ACID DIOXYGENASE SUBUNIT BETA"/>
    <property type="match status" value="1"/>
</dbReference>
<gene>
    <name evidence="3" type="ORF">ACFQ34_32705</name>
</gene>
<evidence type="ECO:0000256" key="2">
    <source>
        <dbReference type="ARBA" id="ARBA00023002"/>
    </source>
</evidence>
<proteinExistence type="inferred from homology"/>
<dbReference type="Pfam" id="PF00866">
    <property type="entry name" value="Ring_hydroxyl_B"/>
    <property type="match status" value="1"/>
</dbReference>